<dbReference type="Proteomes" id="UP000796761">
    <property type="component" value="Unassembled WGS sequence"/>
</dbReference>
<dbReference type="AlphaFoldDB" id="A0A8K1GFK4"/>
<keyword evidence="4" id="KW-1185">Reference proteome</keyword>
<feature type="region of interest" description="Disordered" evidence="1">
    <location>
        <begin position="170"/>
        <end position="215"/>
    </location>
</feature>
<sequence length="365" mass="39673">MAGGPPVLLGLRDDAMAGPGQAGPLPAWATNKLGGTADWVPAVRAAPPQCARCGRALLLVVQVYCPLERGPAHRALHVFACAAPRCWGAARSWKVLRSQYSPAQHKQTRDVRQKQESNFAAKDWCEEAEDWGACDGAEPSASAPLELLGLKEAVSSEVECASQLQQLHLSEPAHGPGPQDTHPAASQDMDGPGPQDTHPAASQDMDGPGAQDTHPAAREEMVMAMAGSAPMFQPFYINVVDEQDYMGFLDTDHADKLLKEYQQRECVDLEQMMSESFAGEDGNEKYEKSEVKSWDHTFHKFMKRISMCPEQILRYSWGGQPLFITCPAANLDQGIPACSNCGSSRVFEFQLMPTLVSMLQSDSGA</sequence>
<comment type="caution">
    <text evidence="3">The sequence shown here is derived from an EMBL/GenBank/DDBJ whole genome shotgun (WGS) entry which is preliminary data.</text>
</comment>
<dbReference type="PANTHER" id="PTHR46421:SF1">
    <property type="entry name" value="PROGRAMMED CELL DEATH PROTEIN 2-LIKE"/>
    <property type="match status" value="1"/>
</dbReference>
<dbReference type="OrthoDB" id="366284at2759"/>
<dbReference type="PANTHER" id="PTHR46421">
    <property type="entry name" value="PROGRAMMED CELL DEATH PROTEIN 2-LIKE"/>
    <property type="match status" value="1"/>
</dbReference>
<dbReference type="EMBL" id="SWJQ01000281">
    <property type="protein sequence ID" value="TRZ17183.1"/>
    <property type="molecule type" value="Genomic_DNA"/>
</dbReference>
<evidence type="ECO:0000256" key="1">
    <source>
        <dbReference type="SAM" id="MobiDB-lite"/>
    </source>
</evidence>
<evidence type="ECO:0000259" key="2">
    <source>
        <dbReference type="Pfam" id="PF04194"/>
    </source>
</evidence>
<accession>A0A8K1GFK4</accession>
<gene>
    <name evidence="3" type="ORF">HGM15179_009917</name>
</gene>
<protein>
    <recommendedName>
        <fullName evidence="2">Programmed cell death protein 2 C-terminal domain-containing protein</fullName>
    </recommendedName>
</protein>
<proteinExistence type="predicted"/>
<dbReference type="GO" id="GO:0006915">
    <property type="term" value="P:apoptotic process"/>
    <property type="evidence" value="ECO:0007669"/>
    <property type="project" value="TreeGrafter"/>
</dbReference>
<evidence type="ECO:0000313" key="3">
    <source>
        <dbReference type="EMBL" id="TRZ17183.1"/>
    </source>
</evidence>
<dbReference type="Pfam" id="PF04194">
    <property type="entry name" value="PDCD2_C"/>
    <property type="match status" value="1"/>
</dbReference>
<evidence type="ECO:0000313" key="4">
    <source>
        <dbReference type="Proteomes" id="UP000796761"/>
    </source>
</evidence>
<dbReference type="InterPro" id="IPR007320">
    <property type="entry name" value="PDCD2_C"/>
</dbReference>
<dbReference type="InterPro" id="IPR052815">
    <property type="entry name" value="PDCD2-like_regulator"/>
</dbReference>
<feature type="domain" description="Programmed cell death protein 2 C-terminal" evidence="2">
    <location>
        <begin position="295"/>
        <end position="362"/>
    </location>
</feature>
<organism evidence="3 4">
    <name type="scientific">Zosterops borbonicus</name>
    <dbReference type="NCBI Taxonomy" id="364589"/>
    <lineage>
        <taxon>Eukaryota</taxon>
        <taxon>Metazoa</taxon>
        <taxon>Chordata</taxon>
        <taxon>Craniata</taxon>
        <taxon>Vertebrata</taxon>
        <taxon>Euteleostomi</taxon>
        <taxon>Archelosauria</taxon>
        <taxon>Archosauria</taxon>
        <taxon>Dinosauria</taxon>
        <taxon>Saurischia</taxon>
        <taxon>Theropoda</taxon>
        <taxon>Coelurosauria</taxon>
        <taxon>Aves</taxon>
        <taxon>Neognathae</taxon>
        <taxon>Neoaves</taxon>
        <taxon>Telluraves</taxon>
        <taxon>Australaves</taxon>
        <taxon>Passeriformes</taxon>
        <taxon>Sylvioidea</taxon>
        <taxon>Zosteropidae</taxon>
        <taxon>Zosterops</taxon>
    </lineage>
</organism>
<name>A0A8K1GFK4_9PASS</name>
<reference evidence="3" key="1">
    <citation type="submission" date="2019-04" db="EMBL/GenBank/DDBJ databases">
        <title>Genome assembly of Zosterops borbonicus 15179.</title>
        <authorList>
            <person name="Leroy T."/>
            <person name="Anselmetti Y."/>
            <person name="Tilak M.-K."/>
            <person name="Nabholz B."/>
        </authorList>
    </citation>
    <scope>NUCLEOTIDE SEQUENCE</scope>
    <source>
        <strain evidence="3">HGM_15179</strain>
        <tissue evidence="3">Muscle</tissue>
    </source>
</reference>
<dbReference type="GO" id="GO:0005737">
    <property type="term" value="C:cytoplasm"/>
    <property type="evidence" value="ECO:0007669"/>
    <property type="project" value="InterPro"/>
</dbReference>